<accession>A0AA88MCU4</accession>
<dbReference type="Proteomes" id="UP001187415">
    <property type="component" value="Unassembled WGS sequence"/>
</dbReference>
<keyword evidence="3" id="KW-1185">Reference proteome</keyword>
<reference evidence="2" key="1">
    <citation type="submission" date="2023-07" db="EMBL/GenBank/DDBJ databases">
        <title>Chromosome-level Genome Assembly of Striped Snakehead (Channa striata).</title>
        <authorList>
            <person name="Liu H."/>
        </authorList>
    </citation>
    <scope>NUCLEOTIDE SEQUENCE</scope>
    <source>
        <strain evidence="2">Gz</strain>
        <tissue evidence="2">Muscle</tissue>
    </source>
</reference>
<comment type="caution">
    <text evidence="2">The sequence shown here is derived from an EMBL/GenBank/DDBJ whole genome shotgun (WGS) entry which is preliminary data.</text>
</comment>
<evidence type="ECO:0000313" key="3">
    <source>
        <dbReference type="Proteomes" id="UP001187415"/>
    </source>
</evidence>
<evidence type="ECO:0000256" key="1">
    <source>
        <dbReference type="SAM" id="MobiDB-lite"/>
    </source>
</evidence>
<evidence type="ECO:0000313" key="2">
    <source>
        <dbReference type="EMBL" id="KAK2835305.1"/>
    </source>
</evidence>
<feature type="region of interest" description="Disordered" evidence="1">
    <location>
        <begin position="63"/>
        <end position="103"/>
    </location>
</feature>
<gene>
    <name evidence="2" type="ORF">Q5P01_015789</name>
</gene>
<feature type="compositionally biased region" description="Basic and acidic residues" evidence="1">
    <location>
        <begin position="66"/>
        <end position="89"/>
    </location>
</feature>
<protein>
    <submittedName>
        <fullName evidence="2">Uncharacterized protein</fullName>
    </submittedName>
</protein>
<organism evidence="2 3">
    <name type="scientific">Channa striata</name>
    <name type="common">Snakehead murrel</name>
    <name type="synonym">Ophicephalus striatus</name>
    <dbReference type="NCBI Taxonomy" id="64152"/>
    <lineage>
        <taxon>Eukaryota</taxon>
        <taxon>Metazoa</taxon>
        <taxon>Chordata</taxon>
        <taxon>Craniata</taxon>
        <taxon>Vertebrata</taxon>
        <taxon>Euteleostomi</taxon>
        <taxon>Actinopterygii</taxon>
        <taxon>Neopterygii</taxon>
        <taxon>Teleostei</taxon>
        <taxon>Neoteleostei</taxon>
        <taxon>Acanthomorphata</taxon>
        <taxon>Anabantaria</taxon>
        <taxon>Anabantiformes</taxon>
        <taxon>Channoidei</taxon>
        <taxon>Channidae</taxon>
        <taxon>Channa</taxon>
    </lineage>
</organism>
<dbReference type="AlphaFoldDB" id="A0AA88MCU4"/>
<sequence length="103" mass="11086">MWTEGRGSRLNLAVFDDVPPRSDTRPAPRAPGMLGCLHCWHPGQCGGAGAQCRDASRLASQLRLRRGGEEERKSSERSDSSATQEDRPSGRNSLATGVALPEV</sequence>
<proteinExistence type="predicted"/>
<name>A0AA88MCU4_CHASR</name>
<dbReference type="EMBL" id="JAUPFM010000012">
    <property type="protein sequence ID" value="KAK2835305.1"/>
    <property type="molecule type" value="Genomic_DNA"/>
</dbReference>
<feature type="region of interest" description="Disordered" evidence="1">
    <location>
        <begin position="1"/>
        <end position="31"/>
    </location>
</feature>